<evidence type="ECO:0000313" key="2">
    <source>
        <dbReference type="Proteomes" id="UP000578688"/>
    </source>
</evidence>
<evidence type="ECO:0000313" key="1">
    <source>
        <dbReference type="EMBL" id="NYH72384.1"/>
    </source>
</evidence>
<protein>
    <submittedName>
        <fullName evidence="1">Pyoverdine/dityrosine biosynthesis protein Dit1</fullName>
    </submittedName>
</protein>
<dbReference type="PANTHER" id="PTHR37285:SF5">
    <property type="entry name" value="SPORE WALL MATURATION PROTEIN DIT1"/>
    <property type="match status" value="1"/>
</dbReference>
<comment type="caution">
    <text evidence="1">The sequence shown here is derived from an EMBL/GenBank/DDBJ whole genome shotgun (WGS) entry which is preliminary data.</text>
</comment>
<gene>
    <name evidence="1" type="ORF">FHR27_000994</name>
</gene>
<dbReference type="RefSeq" id="WP_179537974.1">
    <property type="nucleotide sequence ID" value="NZ_JACBYV010000001.1"/>
</dbReference>
<reference evidence="1 2" key="1">
    <citation type="submission" date="2020-07" db="EMBL/GenBank/DDBJ databases">
        <title>Genomic analyses of the natural microbiome of Caenorhabditis elegans.</title>
        <authorList>
            <person name="Samuel B."/>
        </authorList>
    </citation>
    <scope>NUCLEOTIDE SEQUENCE [LARGE SCALE GENOMIC DNA]</scope>
    <source>
        <strain evidence="1 2">BIGb0408</strain>
    </source>
</reference>
<dbReference type="EMBL" id="JACBYV010000001">
    <property type="protein sequence ID" value="NYH72384.1"/>
    <property type="molecule type" value="Genomic_DNA"/>
</dbReference>
<dbReference type="InterPro" id="IPR007817">
    <property type="entry name" value="Isocyanide_synthase_DIT1"/>
</dbReference>
<dbReference type="PANTHER" id="PTHR37285">
    <property type="entry name" value="SPORE WALL MATURATION PROTEIN DIT1"/>
    <property type="match status" value="1"/>
</dbReference>
<dbReference type="Gene3D" id="3.30.60.140">
    <property type="match status" value="1"/>
</dbReference>
<name>A0A7Y9XLX1_9GAMM</name>
<dbReference type="Pfam" id="PF05141">
    <property type="entry name" value="DIT1_PvcA"/>
    <property type="match status" value="1"/>
</dbReference>
<accession>A0A7Y9XLX1</accession>
<dbReference type="Proteomes" id="UP000578688">
    <property type="component" value="Unassembled WGS sequence"/>
</dbReference>
<keyword evidence="2" id="KW-1185">Reference proteome</keyword>
<sequence length="340" mass="38245">MTEPTLRYNANVLGLHPARSTLDGEGTALKILHCLFKRRCVIGRRSASVTGRNESELPPAHVLRPHLSVIAAMVVAGRTIEMILPAFPGKSPNRRKTLGHLPDLAERHAIDELGRLCAEIRALHAPGARIHICSDGYVFSDLVKIPDHHVQGYTQDLQRYAEQTHPGLFAMFDLKDAYPRLSCLESMREELMIEHGTSLIQLKERSLSEPRAMAMYRGITRFLAEDYSGLVDFRGVSNTQIQKAAKLAALRVIQRSEAWSELLEVRYPGFVRLSIHPQFEVSSKIGIQLVASSDIWRTPWHSVAVKRHGEISLDKRSNIDESSNHLVFHNGRPCHYVSQC</sequence>
<dbReference type="AlphaFoldDB" id="A0A7Y9XLX1"/>
<organism evidence="1 2">
    <name type="scientific">Phytopseudomonas flavescens</name>
    <dbReference type="NCBI Taxonomy" id="29435"/>
    <lineage>
        <taxon>Bacteria</taxon>
        <taxon>Pseudomonadati</taxon>
        <taxon>Pseudomonadota</taxon>
        <taxon>Gammaproteobacteria</taxon>
        <taxon>Pseudomonadales</taxon>
        <taxon>Pseudomonadaceae</taxon>
        <taxon>Phytopseudomonas</taxon>
    </lineage>
</organism>
<proteinExistence type="predicted"/>